<dbReference type="PANTHER" id="PTHR13007">
    <property type="entry name" value="PRE-MRNA SPLICING FACTOR-RELATED"/>
    <property type="match status" value="1"/>
</dbReference>
<evidence type="ECO:0000256" key="7">
    <source>
        <dbReference type="ARBA" id="ARBA00023242"/>
    </source>
</evidence>
<evidence type="ECO:0000256" key="1">
    <source>
        <dbReference type="ARBA" id="ARBA00004123"/>
    </source>
</evidence>
<evidence type="ECO:0000259" key="9">
    <source>
        <dbReference type="SMART" id="SM00500"/>
    </source>
</evidence>
<feature type="compositionally biased region" description="Gly residues" evidence="8">
    <location>
        <begin position="160"/>
        <end position="174"/>
    </location>
</feature>
<keyword evidence="5" id="KW-0747">Spliceosome</keyword>
<evidence type="ECO:0000256" key="5">
    <source>
        <dbReference type="ARBA" id="ARBA00022728"/>
    </source>
</evidence>
<feature type="region of interest" description="Disordered" evidence="8">
    <location>
        <begin position="448"/>
        <end position="469"/>
    </location>
</feature>
<gene>
    <name evidence="10" type="ORF">Vafri_21582</name>
</gene>
<feature type="region of interest" description="Disordered" evidence="8">
    <location>
        <begin position="38"/>
        <end position="82"/>
    </location>
</feature>
<reference evidence="10" key="1">
    <citation type="journal article" date="2021" name="Proc. Natl. Acad. Sci. U.S.A.">
        <title>Three genomes in the algal genus Volvox reveal the fate of a haploid sex-determining region after a transition to homothallism.</title>
        <authorList>
            <person name="Yamamoto K."/>
            <person name="Hamaji T."/>
            <person name="Kawai-Toyooka H."/>
            <person name="Matsuzaki R."/>
            <person name="Takahashi F."/>
            <person name="Nishimura Y."/>
            <person name="Kawachi M."/>
            <person name="Noguchi H."/>
            <person name="Minakuchi Y."/>
            <person name="Umen J.G."/>
            <person name="Toyoda A."/>
            <person name="Nozaki H."/>
        </authorList>
    </citation>
    <scope>NUCLEOTIDE SEQUENCE</scope>
    <source>
        <strain evidence="10">NIES-3780</strain>
    </source>
</reference>
<accession>A0A8J4FAM2</accession>
<comment type="similarity">
    <text evidence="2">Belongs to the PRP18 family.</text>
</comment>
<keyword evidence="7" id="KW-0539">Nucleus</keyword>
<evidence type="ECO:0000256" key="3">
    <source>
        <dbReference type="ARBA" id="ARBA00018242"/>
    </source>
</evidence>
<keyword evidence="6" id="KW-0508">mRNA splicing</keyword>
<dbReference type="Proteomes" id="UP000747399">
    <property type="component" value="Unassembled WGS sequence"/>
</dbReference>
<dbReference type="SUPFAM" id="SSF158230">
    <property type="entry name" value="PRP4-like"/>
    <property type="match status" value="1"/>
</dbReference>
<evidence type="ECO:0000256" key="8">
    <source>
        <dbReference type="SAM" id="MobiDB-lite"/>
    </source>
</evidence>
<protein>
    <recommendedName>
        <fullName evidence="3">Pre-mRNA-splicing factor 18</fullName>
    </recommendedName>
</protein>
<feature type="region of interest" description="Disordered" evidence="8">
    <location>
        <begin position="153"/>
        <end position="179"/>
    </location>
</feature>
<dbReference type="Gene3D" id="1.20.940.10">
    <property type="entry name" value="Functional domain of the splicing factor Prp18"/>
    <property type="match status" value="1"/>
</dbReference>
<organism evidence="10 11">
    <name type="scientific">Volvox africanus</name>
    <dbReference type="NCBI Taxonomy" id="51714"/>
    <lineage>
        <taxon>Eukaryota</taxon>
        <taxon>Viridiplantae</taxon>
        <taxon>Chlorophyta</taxon>
        <taxon>core chlorophytes</taxon>
        <taxon>Chlorophyceae</taxon>
        <taxon>CS clade</taxon>
        <taxon>Chlamydomonadales</taxon>
        <taxon>Volvocaceae</taxon>
        <taxon>Volvox</taxon>
    </lineage>
</organism>
<feature type="domain" description="Pre-mRNA processing factor 4 (PRP4)-like" evidence="9">
    <location>
        <begin position="81"/>
        <end position="128"/>
    </location>
</feature>
<dbReference type="PANTHER" id="PTHR13007:SF19">
    <property type="entry name" value="PRE-MRNA-SPLICING FACTOR 18"/>
    <property type="match status" value="1"/>
</dbReference>
<evidence type="ECO:0000256" key="4">
    <source>
        <dbReference type="ARBA" id="ARBA00022664"/>
    </source>
</evidence>
<keyword evidence="4" id="KW-0507">mRNA processing</keyword>
<dbReference type="SUPFAM" id="SSF47938">
    <property type="entry name" value="Functional domain of the splicing factor Prp18"/>
    <property type="match status" value="1"/>
</dbReference>
<evidence type="ECO:0000256" key="6">
    <source>
        <dbReference type="ARBA" id="ARBA00023187"/>
    </source>
</evidence>
<dbReference type="InterPro" id="IPR036285">
    <property type="entry name" value="PRP4-like_sf"/>
</dbReference>
<dbReference type="Gene3D" id="4.10.280.110">
    <property type="entry name" value="Pre-mRNA processing factor 4 domain"/>
    <property type="match status" value="1"/>
</dbReference>
<dbReference type="InterPro" id="IPR004098">
    <property type="entry name" value="Prp18"/>
</dbReference>
<dbReference type="SMART" id="SM00500">
    <property type="entry name" value="SFM"/>
    <property type="match status" value="1"/>
</dbReference>
<dbReference type="AlphaFoldDB" id="A0A8J4FAM2"/>
<comment type="caution">
    <text evidence="10">The sequence shown here is derived from an EMBL/GenBank/DDBJ whole genome shotgun (WGS) entry which is preliminary data.</text>
</comment>
<dbReference type="GO" id="GO:0046540">
    <property type="term" value="C:U4/U6 x U5 tri-snRNP complex"/>
    <property type="evidence" value="ECO:0007669"/>
    <property type="project" value="TreeGrafter"/>
</dbReference>
<name>A0A8J4FAM2_9CHLO</name>
<dbReference type="Pfam" id="PF02840">
    <property type="entry name" value="Prp18"/>
    <property type="match status" value="1"/>
</dbReference>
<feature type="region of interest" description="Disordered" evidence="8">
    <location>
        <begin position="1"/>
        <end position="23"/>
    </location>
</feature>
<proteinExistence type="inferred from homology"/>
<dbReference type="Pfam" id="PF08799">
    <property type="entry name" value="PRP4"/>
    <property type="match status" value="1"/>
</dbReference>
<evidence type="ECO:0000256" key="2">
    <source>
        <dbReference type="ARBA" id="ARBA00008137"/>
    </source>
</evidence>
<dbReference type="GO" id="GO:0005682">
    <property type="term" value="C:U5 snRNP"/>
    <property type="evidence" value="ECO:0007669"/>
    <property type="project" value="TreeGrafter"/>
</dbReference>
<dbReference type="EMBL" id="BNCO01000113">
    <property type="protein sequence ID" value="GIL68297.1"/>
    <property type="molecule type" value="Genomic_DNA"/>
</dbReference>
<evidence type="ECO:0000313" key="11">
    <source>
        <dbReference type="Proteomes" id="UP000747399"/>
    </source>
</evidence>
<dbReference type="InterPro" id="IPR039979">
    <property type="entry name" value="PRPF18"/>
</dbReference>
<dbReference type="InterPro" id="IPR014906">
    <property type="entry name" value="PRP4-like"/>
</dbReference>
<keyword evidence="11" id="KW-1185">Reference proteome</keyword>
<dbReference type="GO" id="GO:0000350">
    <property type="term" value="P:generation of catalytic spliceosome for second transesterification step"/>
    <property type="evidence" value="ECO:0007669"/>
    <property type="project" value="TreeGrafter"/>
</dbReference>
<dbReference type="GO" id="GO:0071021">
    <property type="term" value="C:U2-type post-spliceosomal complex"/>
    <property type="evidence" value="ECO:0007669"/>
    <property type="project" value="TreeGrafter"/>
</dbReference>
<sequence>MDALKALTSKLKKDVQDVSGPHKYVKRSQLEEARLQKIREEEAREREEKERKRKLQLNEDNLQSSKAPKHDDVPPESPTVLTREEVIRRLRAHGEPATLFAESDFDRLKRLRKAEAELAVNIEDDMTGVAGKGNALIELQRQAQEKARLRALGGSKPTEGAGGTKAGAGPGNGKGAAAVPEKWDGEQADGSSAAGGASAEDATLEAFKRAAAELAERRKEEAMPVDDRIAKYLKTWMKEWEDDLERRPDVVKDSSSGIQATFAFKQTARNMEPLYDRLRNRQITDELLTGLWMMVQAMRNRNYLHANDIYLKLAIGNAPWPIGVTSVGIHERSAREKISHVMNTNGQAHIMNDEATRKYFQSIKRLITQLQRLYPTDPSRSVDFDPVPDPGKGVQGDGCPKLALIEAELRGDLPLALPAAPHFLDQDGSVRVPEKWSSILNRFRESSPSLAAVGGADSSEGSPAPSAKH</sequence>
<evidence type="ECO:0000313" key="10">
    <source>
        <dbReference type="EMBL" id="GIL68297.1"/>
    </source>
</evidence>
<feature type="compositionally biased region" description="Basic and acidic residues" evidence="8">
    <location>
        <begin position="38"/>
        <end position="50"/>
    </location>
</feature>
<comment type="subcellular location">
    <subcellularLocation>
        <location evidence="1">Nucleus</location>
    </subcellularLocation>
</comment>